<dbReference type="InterPro" id="IPR002836">
    <property type="entry name" value="PDCD5-like"/>
</dbReference>
<dbReference type="GO" id="GO:0003677">
    <property type="term" value="F:DNA binding"/>
    <property type="evidence" value="ECO:0007669"/>
    <property type="project" value="InterPro"/>
</dbReference>
<dbReference type="InterPro" id="IPR036883">
    <property type="entry name" value="PDCD5-like_sf"/>
</dbReference>
<name>A0A9W8HAL2_9FUNG</name>
<feature type="compositionally biased region" description="Acidic residues" evidence="2">
    <location>
        <begin position="114"/>
        <end position="126"/>
    </location>
</feature>
<keyword evidence="4" id="KW-1185">Reference proteome</keyword>
<sequence length="126" mass="13812">MAGPGLDAQQVAGLVGGQGAAGKPSEAEREREEARSQNLERILTKEARLRLANMAIVKGGQVRMVEDMLLSMAAARRITRPVTEDELKSLLQDISSKAQEETKIVYNRKGGFGSDDDDDDDEYNFD</sequence>
<feature type="compositionally biased region" description="Basic and acidic residues" evidence="2">
    <location>
        <begin position="25"/>
        <end position="35"/>
    </location>
</feature>
<evidence type="ECO:0000256" key="1">
    <source>
        <dbReference type="ARBA" id="ARBA00010490"/>
    </source>
</evidence>
<dbReference type="SUPFAM" id="SSF46950">
    <property type="entry name" value="Double-stranded DNA-binding domain"/>
    <property type="match status" value="1"/>
</dbReference>
<dbReference type="PANTHER" id="PTHR10840">
    <property type="entry name" value="PROGRAMMED CELL DEATH PROTEIN 5"/>
    <property type="match status" value="1"/>
</dbReference>
<dbReference type="GO" id="GO:0005634">
    <property type="term" value="C:nucleus"/>
    <property type="evidence" value="ECO:0007669"/>
    <property type="project" value="TreeGrafter"/>
</dbReference>
<feature type="region of interest" description="Disordered" evidence="2">
    <location>
        <begin position="107"/>
        <end position="126"/>
    </location>
</feature>
<dbReference type="Gene3D" id="1.10.8.140">
    <property type="entry name" value="PDCD5-like"/>
    <property type="match status" value="1"/>
</dbReference>
<evidence type="ECO:0000256" key="2">
    <source>
        <dbReference type="SAM" id="MobiDB-lite"/>
    </source>
</evidence>
<evidence type="ECO:0000313" key="4">
    <source>
        <dbReference type="Proteomes" id="UP001140217"/>
    </source>
</evidence>
<gene>
    <name evidence="3" type="ORF">H4R18_004487</name>
</gene>
<reference evidence="3" key="1">
    <citation type="submission" date="2022-07" db="EMBL/GenBank/DDBJ databases">
        <title>Phylogenomic reconstructions and comparative analyses of Kickxellomycotina fungi.</title>
        <authorList>
            <person name="Reynolds N.K."/>
            <person name="Stajich J.E."/>
            <person name="Barry K."/>
            <person name="Grigoriev I.V."/>
            <person name="Crous P."/>
            <person name="Smith M.E."/>
        </authorList>
    </citation>
    <scope>NUCLEOTIDE SEQUENCE</scope>
    <source>
        <strain evidence="3">NBRC 105414</strain>
    </source>
</reference>
<accession>A0A9W8HAL2</accession>
<dbReference type="Proteomes" id="UP001140217">
    <property type="component" value="Unassembled WGS sequence"/>
</dbReference>
<dbReference type="Pfam" id="PF01984">
    <property type="entry name" value="dsDNA_bind"/>
    <property type="match status" value="1"/>
</dbReference>
<dbReference type="PANTHER" id="PTHR10840:SF0">
    <property type="entry name" value="PROGRAMMED CELL DEATH PROTEIN 5"/>
    <property type="match status" value="1"/>
</dbReference>
<comment type="similarity">
    <text evidence="1">Belongs to the PDCD5 family.</text>
</comment>
<evidence type="ECO:0008006" key="5">
    <source>
        <dbReference type="Google" id="ProtNLM"/>
    </source>
</evidence>
<proteinExistence type="inferred from homology"/>
<dbReference type="AlphaFoldDB" id="A0A9W8HAL2"/>
<dbReference type="GO" id="GO:0005829">
    <property type="term" value="C:cytosol"/>
    <property type="evidence" value="ECO:0007669"/>
    <property type="project" value="TreeGrafter"/>
</dbReference>
<dbReference type="EMBL" id="JANBUL010000219">
    <property type="protein sequence ID" value="KAJ2778608.1"/>
    <property type="molecule type" value="Genomic_DNA"/>
</dbReference>
<comment type="caution">
    <text evidence="3">The sequence shown here is derived from an EMBL/GenBank/DDBJ whole genome shotgun (WGS) entry which is preliminary data.</text>
</comment>
<organism evidence="3 4">
    <name type="scientific">Coemansia javaensis</name>
    <dbReference type="NCBI Taxonomy" id="2761396"/>
    <lineage>
        <taxon>Eukaryota</taxon>
        <taxon>Fungi</taxon>
        <taxon>Fungi incertae sedis</taxon>
        <taxon>Zoopagomycota</taxon>
        <taxon>Kickxellomycotina</taxon>
        <taxon>Kickxellomycetes</taxon>
        <taxon>Kickxellales</taxon>
        <taxon>Kickxellaceae</taxon>
        <taxon>Coemansia</taxon>
    </lineage>
</organism>
<evidence type="ECO:0000313" key="3">
    <source>
        <dbReference type="EMBL" id="KAJ2778608.1"/>
    </source>
</evidence>
<dbReference type="OrthoDB" id="10252486at2759"/>
<feature type="region of interest" description="Disordered" evidence="2">
    <location>
        <begin position="1"/>
        <end position="37"/>
    </location>
</feature>
<protein>
    <recommendedName>
        <fullName evidence="5">DNA-binding TFAR19-related protein</fullName>
    </recommendedName>
</protein>